<organism evidence="2 3">
    <name type="scientific">Bosea lathyri</name>
    <dbReference type="NCBI Taxonomy" id="1036778"/>
    <lineage>
        <taxon>Bacteria</taxon>
        <taxon>Pseudomonadati</taxon>
        <taxon>Pseudomonadota</taxon>
        <taxon>Alphaproteobacteria</taxon>
        <taxon>Hyphomicrobiales</taxon>
        <taxon>Boseaceae</taxon>
        <taxon>Bosea</taxon>
    </lineage>
</organism>
<dbReference type="EMBL" id="FNUY01000005">
    <property type="protein sequence ID" value="SEG41916.1"/>
    <property type="molecule type" value="Genomic_DNA"/>
</dbReference>
<keyword evidence="1" id="KW-0812">Transmembrane</keyword>
<feature type="transmembrane region" description="Helical" evidence="1">
    <location>
        <begin position="20"/>
        <end position="38"/>
    </location>
</feature>
<evidence type="ECO:0000313" key="3">
    <source>
        <dbReference type="Proteomes" id="UP000236743"/>
    </source>
</evidence>
<reference evidence="2 3" key="1">
    <citation type="submission" date="2016-10" db="EMBL/GenBank/DDBJ databases">
        <authorList>
            <person name="de Groot N.N."/>
        </authorList>
    </citation>
    <scope>NUCLEOTIDE SEQUENCE [LARGE SCALE GENOMIC DNA]</scope>
    <source>
        <strain evidence="2 3">DSM 26656</strain>
    </source>
</reference>
<keyword evidence="3" id="KW-1185">Reference proteome</keyword>
<keyword evidence="1" id="KW-1133">Transmembrane helix</keyword>
<dbReference type="AlphaFoldDB" id="A0A1H6A2F3"/>
<evidence type="ECO:0000256" key="1">
    <source>
        <dbReference type="SAM" id="Phobius"/>
    </source>
</evidence>
<dbReference type="RefSeq" id="WP_244595591.1">
    <property type="nucleotide sequence ID" value="NZ_FNUY01000005.1"/>
</dbReference>
<accession>A0A1H6A2F3</accession>
<dbReference type="Proteomes" id="UP000236743">
    <property type="component" value="Unassembled WGS sequence"/>
</dbReference>
<evidence type="ECO:0000313" key="2">
    <source>
        <dbReference type="EMBL" id="SEG41916.1"/>
    </source>
</evidence>
<name>A0A1H6A2F3_9HYPH</name>
<gene>
    <name evidence="2" type="ORF">SAMN04488115_105120</name>
</gene>
<sequence length="146" mass="15006">MPMIQSPSMIQPSRFLRNALLLDAIACAATGLLLAMAAGPLAGPLGFPAAFLRGAGLVLLPCAALLAWFSSRETLARLAIVAVIGVNVLWIAESIAILLMGWFGPTGLGIAFVLAQAAAVALVTELEIVGLKRSGSDNRAEAVAAR</sequence>
<proteinExistence type="predicted"/>
<feature type="transmembrane region" description="Helical" evidence="1">
    <location>
        <begin position="50"/>
        <end position="69"/>
    </location>
</feature>
<keyword evidence="1" id="KW-0472">Membrane</keyword>
<protein>
    <submittedName>
        <fullName evidence="2">Uncharacterized protein</fullName>
    </submittedName>
</protein>
<feature type="transmembrane region" description="Helical" evidence="1">
    <location>
        <begin position="78"/>
        <end position="103"/>
    </location>
</feature>
<feature type="transmembrane region" description="Helical" evidence="1">
    <location>
        <begin position="109"/>
        <end position="129"/>
    </location>
</feature>